<dbReference type="InterPro" id="IPR035057">
    <property type="entry name" value="SH2B1_SH2"/>
</dbReference>
<dbReference type="CDD" id="cd01231">
    <property type="entry name" value="PH_SH2B_family"/>
    <property type="match status" value="1"/>
</dbReference>
<evidence type="ECO:0000256" key="2">
    <source>
        <dbReference type="ARBA" id="ARBA00022553"/>
    </source>
</evidence>
<dbReference type="AlphaFoldDB" id="A0A5E4NDT7"/>
<dbReference type="PANTHER" id="PTHR10872">
    <property type="entry name" value="SH2B ADAPTER PROTEIN"/>
    <property type="match status" value="1"/>
</dbReference>
<dbReference type="EMBL" id="CABPRJ010002367">
    <property type="protein sequence ID" value="VVC43017.1"/>
    <property type="molecule type" value="Genomic_DNA"/>
</dbReference>
<evidence type="ECO:0000256" key="1">
    <source>
        <dbReference type="ARBA" id="ARBA00010220"/>
    </source>
</evidence>
<dbReference type="OrthoDB" id="10047184at2759"/>
<dbReference type="Gene3D" id="2.30.29.30">
    <property type="entry name" value="Pleckstrin-homology domain (PH domain)/Phosphotyrosine-binding domain (PTB)"/>
    <property type="match status" value="1"/>
</dbReference>
<keyword evidence="8" id="KW-1185">Reference proteome</keyword>
<reference evidence="7 8" key="1">
    <citation type="submission" date="2019-08" db="EMBL/GenBank/DDBJ databases">
        <authorList>
            <person name="Alioto T."/>
            <person name="Alioto T."/>
            <person name="Gomez Garrido J."/>
        </authorList>
    </citation>
    <scope>NUCLEOTIDE SEQUENCE [LARGE SCALE GENOMIC DNA]</scope>
</reference>
<organism evidence="7 8">
    <name type="scientific">Cinara cedri</name>
    <dbReference type="NCBI Taxonomy" id="506608"/>
    <lineage>
        <taxon>Eukaryota</taxon>
        <taxon>Metazoa</taxon>
        <taxon>Ecdysozoa</taxon>
        <taxon>Arthropoda</taxon>
        <taxon>Hexapoda</taxon>
        <taxon>Insecta</taxon>
        <taxon>Pterygota</taxon>
        <taxon>Neoptera</taxon>
        <taxon>Paraneoptera</taxon>
        <taxon>Hemiptera</taxon>
        <taxon>Sternorrhyncha</taxon>
        <taxon>Aphidomorpha</taxon>
        <taxon>Aphidoidea</taxon>
        <taxon>Aphididae</taxon>
        <taxon>Lachninae</taxon>
        <taxon>Cinara</taxon>
    </lineage>
</organism>
<dbReference type="GO" id="GO:0005068">
    <property type="term" value="F:transmembrane receptor protein tyrosine kinase adaptor activity"/>
    <property type="evidence" value="ECO:0007669"/>
    <property type="project" value="TreeGrafter"/>
</dbReference>
<dbReference type="Proteomes" id="UP000325440">
    <property type="component" value="Unassembled WGS sequence"/>
</dbReference>
<dbReference type="Pfam" id="PF00017">
    <property type="entry name" value="SH2"/>
    <property type="match status" value="1"/>
</dbReference>
<dbReference type="SUPFAM" id="SSF55550">
    <property type="entry name" value="SH2 domain"/>
    <property type="match status" value="1"/>
</dbReference>
<dbReference type="Gene3D" id="3.30.505.10">
    <property type="entry name" value="SH2 domain"/>
    <property type="match status" value="1"/>
</dbReference>
<name>A0A5E4NDT7_9HEMI</name>
<evidence type="ECO:0000259" key="6">
    <source>
        <dbReference type="PROSITE" id="PS50003"/>
    </source>
</evidence>
<dbReference type="SMART" id="SM00252">
    <property type="entry name" value="SH2"/>
    <property type="match status" value="1"/>
</dbReference>
<proteinExistence type="inferred from homology"/>
<feature type="domain" description="SH2" evidence="5">
    <location>
        <begin position="297"/>
        <end position="400"/>
    </location>
</feature>
<dbReference type="CDD" id="cd10346">
    <property type="entry name" value="SH2_SH2B_family"/>
    <property type="match status" value="1"/>
</dbReference>
<dbReference type="PANTHER" id="PTHR10872:SF2">
    <property type="entry name" value="LNK, ISOFORM D"/>
    <property type="match status" value="1"/>
</dbReference>
<protein>
    <submittedName>
        <fullName evidence="7">Pleckstrin homology domain,SH2B1, SH2 domain,SH2 domain,PH domain-like</fullName>
    </submittedName>
</protein>
<feature type="domain" description="PH" evidence="6">
    <location>
        <begin position="126"/>
        <end position="235"/>
    </location>
</feature>
<dbReference type="PRINTS" id="PR00401">
    <property type="entry name" value="SH2DOMAIN"/>
</dbReference>
<comment type="similarity">
    <text evidence="1">Belongs to the SH2B adapter family.</text>
</comment>
<accession>A0A5E4NDT7</accession>
<dbReference type="PROSITE" id="PS50003">
    <property type="entry name" value="PH_DOMAIN"/>
    <property type="match status" value="1"/>
</dbReference>
<dbReference type="InterPro" id="IPR001849">
    <property type="entry name" value="PH_domain"/>
</dbReference>
<dbReference type="FunFam" id="3.30.505.10:FF:000008">
    <property type="entry name" value="SH2B adapter protein 1 isoform 2"/>
    <property type="match status" value="1"/>
</dbReference>
<dbReference type="PROSITE" id="PS50001">
    <property type="entry name" value="SH2"/>
    <property type="match status" value="1"/>
</dbReference>
<sequence length="485" mass="55397">MNHASNWFDICDEQAKISAEQLVSSFSSRPTTRQEVLGRFIKVFATHFKRECDRYGWPDNDSGNSDSDTESMITVKKKPFFRRMSFRALRPLFHKQHSDEVELDAASIVSQRPMKCKKKLAKIIVECRKEGIVNYRLGESIDGGEPKWEKARLALVKNSDGYTLEFYCPPKSLKPKQGVFCFLIQDARETKEIEMPERYANTFVLKDENSVEYIIDALSPEEMRQWLATVKYCMRKRDCGIQDDISLIGSDGVFDTSVAHSNETLLSSPQNSTNNLDIIVNNDIENDISASLRLYPWFHGMLARSDATNLVSHLGTDGHGMFLVRQSETRKGEYVLTFNFKGKPKHLRMTLNDQGHCRVQHLSFSSIQDMLEHFQTHLIPLENGGPGDVTLRDYILNTPIKYGMLPTNTNLNFILITRDPNTPLPQSMEHGSRVSAPQLYREFKTMLGPIRTKTKDLQTDFTNQPTPEPGVGNIVRAVNNQYTLR</sequence>
<dbReference type="SUPFAM" id="SSF50729">
    <property type="entry name" value="PH domain-like"/>
    <property type="match status" value="1"/>
</dbReference>
<keyword evidence="3 4" id="KW-0727">SH2 domain</keyword>
<dbReference type="InterPro" id="IPR011993">
    <property type="entry name" value="PH-like_dom_sf"/>
</dbReference>
<evidence type="ECO:0000256" key="4">
    <source>
        <dbReference type="PROSITE-ProRule" id="PRU00191"/>
    </source>
</evidence>
<keyword evidence="2" id="KW-0597">Phosphoprotein</keyword>
<evidence type="ECO:0000259" key="5">
    <source>
        <dbReference type="PROSITE" id="PS50001"/>
    </source>
</evidence>
<dbReference type="InterPro" id="IPR030523">
    <property type="entry name" value="SH2B"/>
</dbReference>
<dbReference type="GO" id="GO:0005886">
    <property type="term" value="C:plasma membrane"/>
    <property type="evidence" value="ECO:0007669"/>
    <property type="project" value="TreeGrafter"/>
</dbReference>
<dbReference type="GO" id="GO:0035556">
    <property type="term" value="P:intracellular signal transduction"/>
    <property type="evidence" value="ECO:0007669"/>
    <property type="project" value="TreeGrafter"/>
</dbReference>
<dbReference type="InterPro" id="IPR036860">
    <property type="entry name" value="SH2_dom_sf"/>
</dbReference>
<evidence type="ECO:0000256" key="3">
    <source>
        <dbReference type="ARBA" id="ARBA00022999"/>
    </source>
</evidence>
<dbReference type="InterPro" id="IPR000980">
    <property type="entry name" value="SH2"/>
</dbReference>
<gene>
    <name evidence="7" type="ORF">CINCED_3A007803</name>
</gene>
<evidence type="ECO:0000313" key="7">
    <source>
        <dbReference type="EMBL" id="VVC43017.1"/>
    </source>
</evidence>
<evidence type="ECO:0000313" key="8">
    <source>
        <dbReference type="Proteomes" id="UP000325440"/>
    </source>
</evidence>